<name>A0A7J8DHU3_ROUAE</name>
<proteinExistence type="predicted"/>
<comment type="caution">
    <text evidence="2">The sequence shown here is derived from an EMBL/GenBank/DDBJ whole genome shotgun (WGS) entry which is preliminary data.</text>
</comment>
<feature type="region of interest" description="Disordered" evidence="1">
    <location>
        <begin position="105"/>
        <end position="142"/>
    </location>
</feature>
<sequence length="268" mass="28274">MLPSDPHTSCLTALGEDGIRAFPLLLKWLHWSTQKGQHRGVASQLWAGWRGSKPAPSLRTLRPRALMTLLCVTTSSSQSAMTPFAPALLLLRLLPLSRAIGLADTLPGERSGAAPSPNTSQLSTGRHRGPHLLQEPWPHGEPDTSLDLGLTGSEEVTALQSGHQAPLPQTVHRTPPALPTPLRISSAQVSLKHSPGLLCGGDGQPRLVQLKAVAPWLAPFSQNGDPRFHVASRSGSSAEGGCEWPLHHPSGTAQDLVTLGDSAPSGSS</sequence>
<dbReference type="AlphaFoldDB" id="A0A7J8DHU3"/>
<accession>A0A7J8DHU3</accession>
<dbReference type="Proteomes" id="UP000593571">
    <property type="component" value="Unassembled WGS sequence"/>
</dbReference>
<evidence type="ECO:0000313" key="3">
    <source>
        <dbReference type="Proteomes" id="UP000593571"/>
    </source>
</evidence>
<keyword evidence="3" id="KW-1185">Reference proteome</keyword>
<evidence type="ECO:0000313" key="2">
    <source>
        <dbReference type="EMBL" id="KAF6422767.1"/>
    </source>
</evidence>
<reference evidence="2 3" key="1">
    <citation type="journal article" date="2020" name="Nature">
        <title>Six reference-quality genomes reveal evolution of bat adaptations.</title>
        <authorList>
            <person name="Jebb D."/>
            <person name="Huang Z."/>
            <person name="Pippel M."/>
            <person name="Hughes G.M."/>
            <person name="Lavrichenko K."/>
            <person name="Devanna P."/>
            <person name="Winkler S."/>
            <person name="Jermiin L.S."/>
            <person name="Skirmuntt E.C."/>
            <person name="Katzourakis A."/>
            <person name="Burkitt-Gray L."/>
            <person name="Ray D.A."/>
            <person name="Sullivan K.A.M."/>
            <person name="Roscito J.G."/>
            <person name="Kirilenko B.M."/>
            <person name="Davalos L.M."/>
            <person name="Corthals A.P."/>
            <person name="Power M.L."/>
            <person name="Jones G."/>
            <person name="Ransome R.D."/>
            <person name="Dechmann D.K.N."/>
            <person name="Locatelli A.G."/>
            <person name="Puechmaille S.J."/>
            <person name="Fedrigo O."/>
            <person name="Jarvis E.D."/>
            <person name="Hiller M."/>
            <person name="Vernes S.C."/>
            <person name="Myers E.W."/>
            <person name="Teeling E.C."/>
        </authorList>
    </citation>
    <scope>NUCLEOTIDE SEQUENCE [LARGE SCALE GENOMIC DNA]</scope>
    <source>
        <strain evidence="2">MRouAeg1</strain>
        <tissue evidence="2">Muscle</tissue>
    </source>
</reference>
<evidence type="ECO:0000256" key="1">
    <source>
        <dbReference type="SAM" id="MobiDB-lite"/>
    </source>
</evidence>
<feature type="region of interest" description="Disordered" evidence="1">
    <location>
        <begin position="228"/>
        <end position="268"/>
    </location>
</feature>
<organism evidence="2 3">
    <name type="scientific">Rousettus aegyptiacus</name>
    <name type="common">Egyptian fruit bat</name>
    <name type="synonym">Pteropus aegyptiacus</name>
    <dbReference type="NCBI Taxonomy" id="9407"/>
    <lineage>
        <taxon>Eukaryota</taxon>
        <taxon>Metazoa</taxon>
        <taxon>Chordata</taxon>
        <taxon>Craniata</taxon>
        <taxon>Vertebrata</taxon>
        <taxon>Euteleostomi</taxon>
        <taxon>Mammalia</taxon>
        <taxon>Eutheria</taxon>
        <taxon>Laurasiatheria</taxon>
        <taxon>Chiroptera</taxon>
        <taxon>Yinpterochiroptera</taxon>
        <taxon>Pteropodoidea</taxon>
        <taxon>Pteropodidae</taxon>
        <taxon>Rousettinae</taxon>
        <taxon>Rousettus</taxon>
    </lineage>
</organism>
<dbReference type="EMBL" id="JACASE010000012">
    <property type="protein sequence ID" value="KAF6422767.1"/>
    <property type="molecule type" value="Genomic_DNA"/>
</dbReference>
<protein>
    <submittedName>
        <fullName evidence="2">Uncharacterized protein</fullName>
    </submittedName>
</protein>
<gene>
    <name evidence="2" type="ORF">HJG63_008575</name>
</gene>